<feature type="signal peptide" evidence="3">
    <location>
        <begin position="1"/>
        <end position="16"/>
    </location>
</feature>
<keyword evidence="5" id="KW-1185">Reference proteome</keyword>
<dbReference type="KEGG" id="adl:AURDEDRAFT_72911"/>
<evidence type="ECO:0000313" key="4">
    <source>
        <dbReference type="EMBL" id="EJD37724.1"/>
    </source>
</evidence>
<accession>J0LHU4</accession>
<dbReference type="OrthoDB" id="3269001at2759"/>
<feature type="region of interest" description="Disordered" evidence="1">
    <location>
        <begin position="430"/>
        <end position="496"/>
    </location>
</feature>
<keyword evidence="3" id="KW-0732">Signal</keyword>
<keyword evidence="2" id="KW-0812">Transmembrane</keyword>
<proteinExistence type="predicted"/>
<name>J0LHU4_AURST</name>
<gene>
    <name evidence="4" type="ORF">AURDEDRAFT_72911</name>
</gene>
<dbReference type="PANTHER" id="PTHR46579:SF2">
    <property type="entry name" value="C2H2-TYPE DOMAIN-CONTAINING PROTEIN"/>
    <property type="match status" value="1"/>
</dbReference>
<dbReference type="InParanoid" id="J0LHU4"/>
<evidence type="ECO:0000256" key="3">
    <source>
        <dbReference type="SAM" id="SignalP"/>
    </source>
</evidence>
<keyword evidence="2" id="KW-1133">Transmembrane helix</keyword>
<dbReference type="eggNOG" id="ENOG502QSGD">
    <property type="taxonomic scope" value="Eukaryota"/>
</dbReference>
<dbReference type="OMA" id="TRYRTHY"/>
<dbReference type="AlphaFoldDB" id="J0LHU4"/>
<organism evidence="4 5">
    <name type="scientific">Auricularia subglabra (strain TFB-10046 / SS5)</name>
    <name type="common">White-rot fungus</name>
    <name type="synonym">Auricularia delicata (strain TFB10046)</name>
    <dbReference type="NCBI Taxonomy" id="717982"/>
    <lineage>
        <taxon>Eukaryota</taxon>
        <taxon>Fungi</taxon>
        <taxon>Dikarya</taxon>
        <taxon>Basidiomycota</taxon>
        <taxon>Agaricomycotina</taxon>
        <taxon>Agaricomycetes</taxon>
        <taxon>Auriculariales</taxon>
        <taxon>Auriculariaceae</taxon>
        <taxon>Auricularia</taxon>
    </lineage>
</organism>
<feature type="compositionally biased region" description="Acidic residues" evidence="1">
    <location>
        <begin position="477"/>
        <end position="489"/>
    </location>
</feature>
<dbReference type="EMBL" id="JH687836">
    <property type="protein sequence ID" value="EJD37724.1"/>
    <property type="molecule type" value="Genomic_DNA"/>
</dbReference>
<dbReference type="PANTHER" id="PTHR46579">
    <property type="entry name" value="F5/8 TYPE C DOMAIN-CONTAINING PROTEIN-RELATED"/>
    <property type="match status" value="1"/>
</dbReference>
<evidence type="ECO:0000256" key="2">
    <source>
        <dbReference type="SAM" id="Phobius"/>
    </source>
</evidence>
<feature type="chain" id="PRO_5003735810" evidence="3">
    <location>
        <begin position="17"/>
        <end position="885"/>
    </location>
</feature>
<evidence type="ECO:0000313" key="5">
    <source>
        <dbReference type="Proteomes" id="UP000006514"/>
    </source>
</evidence>
<dbReference type="Proteomes" id="UP000006514">
    <property type="component" value="Unassembled WGS sequence"/>
</dbReference>
<reference evidence="5" key="1">
    <citation type="journal article" date="2012" name="Science">
        <title>The Paleozoic origin of enzymatic lignin decomposition reconstructed from 31 fungal genomes.</title>
        <authorList>
            <person name="Floudas D."/>
            <person name="Binder M."/>
            <person name="Riley R."/>
            <person name="Barry K."/>
            <person name="Blanchette R.A."/>
            <person name="Henrissat B."/>
            <person name="Martinez A.T."/>
            <person name="Otillar R."/>
            <person name="Spatafora J.W."/>
            <person name="Yadav J.S."/>
            <person name="Aerts A."/>
            <person name="Benoit I."/>
            <person name="Boyd A."/>
            <person name="Carlson A."/>
            <person name="Copeland A."/>
            <person name="Coutinho P.M."/>
            <person name="de Vries R.P."/>
            <person name="Ferreira P."/>
            <person name="Findley K."/>
            <person name="Foster B."/>
            <person name="Gaskell J."/>
            <person name="Glotzer D."/>
            <person name="Gorecki P."/>
            <person name="Heitman J."/>
            <person name="Hesse C."/>
            <person name="Hori C."/>
            <person name="Igarashi K."/>
            <person name="Jurgens J.A."/>
            <person name="Kallen N."/>
            <person name="Kersten P."/>
            <person name="Kohler A."/>
            <person name="Kuees U."/>
            <person name="Kumar T.K.A."/>
            <person name="Kuo A."/>
            <person name="LaButti K."/>
            <person name="Larrondo L.F."/>
            <person name="Lindquist E."/>
            <person name="Ling A."/>
            <person name="Lombard V."/>
            <person name="Lucas S."/>
            <person name="Lundell T."/>
            <person name="Martin R."/>
            <person name="McLaughlin D.J."/>
            <person name="Morgenstern I."/>
            <person name="Morin E."/>
            <person name="Murat C."/>
            <person name="Nagy L.G."/>
            <person name="Nolan M."/>
            <person name="Ohm R.A."/>
            <person name="Patyshakuliyeva A."/>
            <person name="Rokas A."/>
            <person name="Ruiz-Duenas F.J."/>
            <person name="Sabat G."/>
            <person name="Salamov A."/>
            <person name="Samejima M."/>
            <person name="Schmutz J."/>
            <person name="Slot J.C."/>
            <person name="St John F."/>
            <person name="Stenlid J."/>
            <person name="Sun H."/>
            <person name="Sun S."/>
            <person name="Syed K."/>
            <person name="Tsang A."/>
            <person name="Wiebenga A."/>
            <person name="Young D."/>
            <person name="Pisabarro A."/>
            <person name="Eastwood D.C."/>
            <person name="Martin F."/>
            <person name="Cullen D."/>
            <person name="Grigoriev I.V."/>
            <person name="Hibbett D.S."/>
        </authorList>
    </citation>
    <scope>NUCLEOTIDE SEQUENCE [LARGE SCALE GENOMIC DNA]</scope>
    <source>
        <strain evidence="5">TFB10046</strain>
    </source>
</reference>
<sequence>MCQFLAIWLFLCAGLSRETSNRVLRALRVILSAMLSLMMLVITVSLPQFTGLSFDLPGDIRTVLKSLELEPQIERTVCCPKCFSSYAPDDIPERCTWKEVPRARACGERLLMQRQTRQGPKLVPRSLFSRQSFDSWLQFFLSRPDTERLIDESYAYQPHADKMNGIWDSPSWRSLFTFTTTAGCLTFCLYIDWFNPLTNKIAGKKISYGAIILCCMNLPPELRHLPENVYFAGIIPGPKEPSIVTMTHVLELLVKDLLPYWVGKDVCTFRFPAGRRIRVALIPLIADLLAIRKMSGFGAHSCTYFCSYCLCTIDDIESLDIGSWTLRNSNTVKAQAQAWRDERTKKNRKARFRESGVRWSPLHELPYWDPVKHLVLGYMHNTLEGILQHHARTKWGIGAKFRRFSLVVDDTSTLRGDDEISAQEMAQEVQALTDESSEHDDVPAQPIRARSQVPLPVQDSMDVDEDENDPDYRPPADSDDGSDEEDPQPLEDPAPGGCIFSSAQLELIRTCFRDASMPTYMERPPSNFGEAAHGRLKAITWLVIFTNFLPLVIPELWASGGENDEPELLENFFDLVISTNIISSYSYAPGDSTRYRTHYIRYRKSTQLLFPRSSSVPNHHYAMHNPELMEFWGPLPLLSEFPFEQKNGAFQKVKTNRHIYEMDYTMLHRTCSRGRLNALLHAQDPDPARLYEDGAELNDSEQADFLADSPALSNVDYDRLLAHINLGGTIWRHYAHHPHPGGVLIFPPRAQSLKTLEHRGRNFSVRDAHEGNSAILFRDPAHGGQLATGFIVSMWTVLLPPKLHTMILVELHKSPLDVGDARRGPYHGQDVQSKIMSTSPGEHLLIRPDDVLGQCVVWRRPAGIYGMSEDFFVVNYACYRGRTLH</sequence>
<keyword evidence="2" id="KW-0472">Membrane</keyword>
<evidence type="ECO:0000256" key="1">
    <source>
        <dbReference type="SAM" id="MobiDB-lite"/>
    </source>
</evidence>
<feature type="transmembrane region" description="Helical" evidence="2">
    <location>
        <begin position="26"/>
        <end position="46"/>
    </location>
</feature>
<protein>
    <submittedName>
        <fullName evidence="4">Uncharacterized protein</fullName>
    </submittedName>
</protein>